<dbReference type="GO" id="GO:0015628">
    <property type="term" value="P:protein secretion by the type II secretion system"/>
    <property type="evidence" value="ECO:0007669"/>
    <property type="project" value="TreeGrafter"/>
</dbReference>
<evidence type="ECO:0000256" key="4">
    <source>
        <dbReference type="ARBA" id="ARBA00022519"/>
    </source>
</evidence>
<dbReference type="Gene3D" id="1.20.81.30">
    <property type="entry name" value="Type II secretion system (T2SS), domain F"/>
    <property type="match status" value="2"/>
</dbReference>
<comment type="subcellular location">
    <subcellularLocation>
        <location evidence="1">Cell inner membrane</location>
        <topology evidence="1">Multi-pass membrane protein</topology>
    </subcellularLocation>
</comment>
<reference evidence="10" key="1">
    <citation type="journal article" date="2015" name="Virulence">
        <title>Characterization of unstable pEntYN10 from enterotoxigenic Escherichia coli (ETEC) O169:H41.</title>
        <authorList>
            <person name="Ban E."/>
            <person name="Yoshida Y."/>
            <person name="Wakushima M."/>
            <person name="Wajima T."/>
            <person name="Hamabata T."/>
            <person name="Ichikawa N."/>
            <person name="Abe H."/>
            <person name="Horiguchi Y."/>
            <person name="Hara-Kudo Y."/>
            <person name="Kage-Nakadai E."/>
            <person name="Yamamoto T."/>
            <person name="Wada T."/>
            <person name="Nishikawa Y."/>
        </authorList>
    </citation>
    <scope>NUCLEOTIDE SEQUENCE</scope>
    <source>
        <strain evidence="10">O169:H41</strain>
        <plasmid evidence="10">pEntYN10</plasmid>
    </source>
</reference>
<dbReference type="PANTHER" id="PTHR30012">
    <property type="entry name" value="GENERAL SECRETION PATHWAY PROTEIN"/>
    <property type="match status" value="1"/>
</dbReference>
<dbReference type="RefSeq" id="WP_001595096.1">
    <property type="nucleotide sequence ID" value="NZ_AP014654.1"/>
</dbReference>
<accession>A0A0S3PMU9</accession>
<comment type="similarity">
    <text evidence="2">Belongs to the GSP F family.</text>
</comment>
<organism evidence="10">
    <name type="scientific">Escherichia coli O169:H41</name>
    <dbReference type="NCBI Taxonomy" id="1446701"/>
    <lineage>
        <taxon>Bacteria</taxon>
        <taxon>Pseudomonadati</taxon>
        <taxon>Pseudomonadota</taxon>
        <taxon>Gammaproteobacteria</taxon>
        <taxon>Enterobacterales</taxon>
        <taxon>Enterobacteriaceae</taxon>
        <taxon>Escherichia</taxon>
    </lineage>
</organism>
<keyword evidence="3" id="KW-1003">Cell membrane</keyword>
<dbReference type="Pfam" id="PF00482">
    <property type="entry name" value="T2SSF"/>
    <property type="match status" value="2"/>
</dbReference>
<evidence type="ECO:0000256" key="2">
    <source>
        <dbReference type="ARBA" id="ARBA00005745"/>
    </source>
</evidence>
<geneLocation type="plasmid" evidence="10">
    <name>pEntYN10</name>
</geneLocation>
<dbReference type="InterPro" id="IPR003004">
    <property type="entry name" value="GspF/PilC"/>
</dbReference>
<evidence type="ECO:0000256" key="7">
    <source>
        <dbReference type="ARBA" id="ARBA00023136"/>
    </source>
</evidence>
<feature type="domain" description="Type II secretion system protein GspF" evidence="9">
    <location>
        <begin position="16"/>
        <end position="135"/>
    </location>
</feature>
<proteinExistence type="inferred from homology"/>
<evidence type="ECO:0000259" key="9">
    <source>
        <dbReference type="Pfam" id="PF00482"/>
    </source>
</evidence>
<feature type="transmembrane region" description="Helical" evidence="8">
    <location>
        <begin position="112"/>
        <end position="131"/>
    </location>
</feature>
<feature type="domain" description="Type II secretion system protein GspF" evidence="9">
    <location>
        <begin position="213"/>
        <end position="330"/>
    </location>
</feature>
<sequence length="341" mass="38130">MKKFNKKQRVYLYQFCSDMLHSGLPIYDSINKLRSEGESLLGKSFIKKLNILMNRMKSSPSVSASFESLIPMEELSAITAAENSGSLAEGFSSVVLTLNYQQKLKSQLIKSVTFPSIMMVLALIVIAGYAVKVFPAFEKVVAVSRWPGVTQSLYQFGTALYNGLWITILVVFTLSVIFIRFVMFNFHGDIRNRFLDRIVPFSIYKKLVASVLLNDLSLMIKNRIPLANCLVIMEKNANRWLKSHIRKMQDNMAKGQGYGDAFKTGLLGGDELLNISLYSGMPYFDQVLGTVSEKAKEKIEQNIQSLAGMLKSMSTLVLGGCVVWVFIALFALSDQLSKMTG</sequence>
<evidence type="ECO:0000313" key="10">
    <source>
        <dbReference type="EMBL" id="BAT57062.1"/>
    </source>
</evidence>
<evidence type="ECO:0000256" key="5">
    <source>
        <dbReference type="ARBA" id="ARBA00022692"/>
    </source>
</evidence>
<gene>
    <name evidence="10" type="primary">cofI</name>
</gene>
<keyword evidence="6 8" id="KW-1133">Transmembrane helix</keyword>
<dbReference type="AlphaFoldDB" id="A0A0S3PMU9"/>
<evidence type="ECO:0000256" key="3">
    <source>
        <dbReference type="ARBA" id="ARBA00022475"/>
    </source>
</evidence>
<dbReference type="EMBL" id="AP014654">
    <property type="protein sequence ID" value="BAT57062.1"/>
    <property type="molecule type" value="Genomic_DNA"/>
</dbReference>
<dbReference type="InterPro" id="IPR042094">
    <property type="entry name" value="T2SS_GspF_sf"/>
</dbReference>
<evidence type="ECO:0000256" key="8">
    <source>
        <dbReference type="SAM" id="Phobius"/>
    </source>
</evidence>
<dbReference type="GO" id="GO:0005886">
    <property type="term" value="C:plasma membrane"/>
    <property type="evidence" value="ECO:0007669"/>
    <property type="project" value="UniProtKB-SubCell"/>
</dbReference>
<keyword evidence="5 8" id="KW-0812">Transmembrane</keyword>
<keyword evidence="10" id="KW-0614">Plasmid</keyword>
<feature type="transmembrane region" description="Helical" evidence="8">
    <location>
        <begin position="313"/>
        <end position="332"/>
    </location>
</feature>
<dbReference type="InterPro" id="IPR018076">
    <property type="entry name" value="T2SS_GspF_dom"/>
</dbReference>
<protein>
    <submittedName>
        <fullName evidence="10">Type II secretion system F</fullName>
    </submittedName>
</protein>
<keyword evidence="7 8" id="KW-0472">Membrane</keyword>
<feature type="transmembrane region" description="Helical" evidence="8">
    <location>
        <begin position="163"/>
        <end position="183"/>
    </location>
</feature>
<keyword evidence="4" id="KW-0997">Cell inner membrane</keyword>
<dbReference type="PANTHER" id="PTHR30012:SF7">
    <property type="entry name" value="PROTEIN TRANSPORT PROTEIN HOFC HOMOLOG"/>
    <property type="match status" value="1"/>
</dbReference>
<evidence type="ECO:0000256" key="6">
    <source>
        <dbReference type="ARBA" id="ARBA00022989"/>
    </source>
</evidence>
<name>A0A0S3PMU9_ECOLX</name>
<evidence type="ECO:0000256" key="1">
    <source>
        <dbReference type="ARBA" id="ARBA00004429"/>
    </source>
</evidence>